<evidence type="ECO:0000259" key="8">
    <source>
        <dbReference type="Pfam" id="PF07559"/>
    </source>
</evidence>
<evidence type="ECO:0000313" key="10">
    <source>
        <dbReference type="EMBL" id="RDH85098.1"/>
    </source>
</evidence>
<keyword evidence="10" id="KW-0969">Cilium</keyword>
<evidence type="ECO:0000256" key="5">
    <source>
        <dbReference type="RuleBase" id="RU362116"/>
    </source>
</evidence>
<dbReference type="EMBL" id="QFXE01000014">
    <property type="protein sequence ID" value="RDH85098.1"/>
    <property type="molecule type" value="Genomic_DNA"/>
</dbReference>
<feature type="domain" description="Flagellar basal body rod protein N-terminal" evidence="6">
    <location>
        <begin position="3"/>
        <end position="33"/>
    </location>
</feature>
<dbReference type="InterPro" id="IPR053967">
    <property type="entry name" value="LlgE_F_G-like_D1"/>
</dbReference>
<comment type="function">
    <text evidence="5">A flexible structure which links the flagellar filament to the drive apparatus in the basal body.</text>
</comment>
<dbReference type="NCBIfam" id="TIGR03506">
    <property type="entry name" value="FlgEFG_subfam"/>
    <property type="match status" value="1"/>
</dbReference>
<sequence length="423" mass="43744">MAFRIALSGLDAASTDLEVTGNNIANASTVGFKESRAEFADIYANSLSDVSSTVSGSGVRVTGVSQQFGQGSIDFTANNLDLALNGEGFFVTQSENGDRSFTRAGSFSVDRDGYVVNHTQARLQVFPPVDPAGTLFNTGTTTDLNLPVVSGDPGATSAVISTVNLDAAEPVPGTPFNAAVFPPLAGSYNHSTATTIYDSLGASHTMSMYYVKEAANPNQWSAYTFVDNVNVPALDGSPEADLRFDTSGLLISGAGDVDATGQVTMSAFTPAVGAAPITGMTFDYSNATQFGAGFAVNELTQNGFTSGTLSGVDVDAKGVVFARFTNGRSEALGKVALAHFNNEQGLRQAGDTSWVESFASGDAQLGEAGSAGIGVIQSGALENSNVDIAQQLVNLITAQRNFQANAQVITTADAITQTVINIR</sequence>
<evidence type="ECO:0000259" key="9">
    <source>
        <dbReference type="Pfam" id="PF22692"/>
    </source>
</evidence>
<keyword evidence="10" id="KW-0282">Flagellum</keyword>
<evidence type="ECO:0000256" key="3">
    <source>
        <dbReference type="ARBA" id="ARBA00019015"/>
    </source>
</evidence>
<feature type="domain" description="Flagellar hook protein FlgE D2" evidence="8">
    <location>
        <begin position="164"/>
        <end position="304"/>
    </location>
</feature>
<dbReference type="InterPro" id="IPR037058">
    <property type="entry name" value="Falgellar_hook_FlgE_sf"/>
</dbReference>
<proteinExistence type="inferred from homology"/>
<dbReference type="AlphaFoldDB" id="A0A370DJL7"/>
<dbReference type="InterPro" id="IPR001444">
    <property type="entry name" value="Flag_bb_rod_N"/>
</dbReference>
<evidence type="ECO:0000256" key="4">
    <source>
        <dbReference type="ARBA" id="ARBA00023143"/>
    </source>
</evidence>
<dbReference type="Pfam" id="PF22692">
    <property type="entry name" value="LlgE_F_G_D1"/>
    <property type="match status" value="1"/>
</dbReference>
<gene>
    <name evidence="10" type="ORF">DIZ78_11825</name>
</gene>
<name>A0A370DJL7_9GAMM</name>
<reference evidence="10 11" key="1">
    <citation type="journal article" date="2018" name="ISME J.">
        <title>Endosymbiont genomes yield clues of tubeworm success.</title>
        <authorList>
            <person name="Li Y."/>
            <person name="Liles M.R."/>
            <person name="Halanych K.M."/>
        </authorList>
    </citation>
    <scope>NUCLEOTIDE SEQUENCE [LARGE SCALE GENOMIC DNA]</scope>
    <source>
        <strain evidence="10">A1462</strain>
    </source>
</reference>
<dbReference type="InterPro" id="IPR020013">
    <property type="entry name" value="Flagellar_FlgE/F/G"/>
</dbReference>
<accession>A0A370DJL7</accession>
<dbReference type="NCBIfam" id="NF004238">
    <property type="entry name" value="PRK05682.1-1"/>
    <property type="match status" value="1"/>
</dbReference>
<dbReference type="InterPro" id="IPR011491">
    <property type="entry name" value="FlgE_D2"/>
</dbReference>
<dbReference type="GO" id="GO:0071978">
    <property type="term" value="P:bacterial-type flagellum-dependent swarming motility"/>
    <property type="evidence" value="ECO:0007669"/>
    <property type="project" value="TreeGrafter"/>
</dbReference>
<organism evidence="10 11">
    <name type="scientific">endosymbiont of Escarpia spicata</name>
    <dbReference type="NCBI Taxonomy" id="2200908"/>
    <lineage>
        <taxon>Bacteria</taxon>
        <taxon>Pseudomonadati</taxon>
        <taxon>Pseudomonadota</taxon>
        <taxon>Gammaproteobacteria</taxon>
        <taxon>sulfur-oxidizing symbionts</taxon>
    </lineage>
</organism>
<dbReference type="InterPro" id="IPR010930">
    <property type="entry name" value="Flg_bb/hook_C_dom"/>
</dbReference>
<feature type="domain" description="Flagellar hook protein FlgE/F/G-like D1" evidence="9">
    <location>
        <begin position="83"/>
        <end position="125"/>
    </location>
</feature>
<dbReference type="PANTHER" id="PTHR30435">
    <property type="entry name" value="FLAGELLAR PROTEIN"/>
    <property type="match status" value="1"/>
</dbReference>
<keyword evidence="10" id="KW-0966">Cell projection</keyword>
<dbReference type="Proteomes" id="UP000254771">
    <property type="component" value="Unassembled WGS sequence"/>
</dbReference>
<dbReference type="InterPro" id="IPR019776">
    <property type="entry name" value="Flagellar_basal_body_rod_CS"/>
</dbReference>
<evidence type="ECO:0000259" key="7">
    <source>
        <dbReference type="Pfam" id="PF06429"/>
    </source>
</evidence>
<evidence type="ECO:0000256" key="1">
    <source>
        <dbReference type="ARBA" id="ARBA00004117"/>
    </source>
</evidence>
<comment type="subcellular location">
    <subcellularLocation>
        <location evidence="1 5">Bacterial flagellum basal body</location>
    </subcellularLocation>
</comment>
<dbReference type="Pfam" id="PF00460">
    <property type="entry name" value="Flg_bb_rod"/>
    <property type="match status" value="1"/>
</dbReference>
<evidence type="ECO:0000256" key="2">
    <source>
        <dbReference type="ARBA" id="ARBA00009677"/>
    </source>
</evidence>
<protein>
    <recommendedName>
        <fullName evidence="3 5">Flagellar hook protein FlgE</fullName>
    </recommendedName>
</protein>
<dbReference type="SUPFAM" id="SSF117143">
    <property type="entry name" value="Flagellar hook protein flgE"/>
    <property type="match status" value="1"/>
</dbReference>
<dbReference type="GO" id="GO:0005829">
    <property type="term" value="C:cytosol"/>
    <property type="evidence" value="ECO:0007669"/>
    <property type="project" value="TreeGrafter"/>
</dbReference>
<feature type="domain" description="Flagellar basal-body/hook protein C-terminal" evidence="7">
    <location>
        <begin position="377"/>
        <end position="422"/>
    </location>
</feature>
<keyword evidence="4 5" id="KW-0975">Bacterial flagellum</keyword>
<dbReference type="Pfam" id="PF06429">
    <property type="entry name" value="Flg_bbr_C"/>
    <property type="match status" value="1"/>
</dbReference>
<comment type="caution">
    <text evidence="10">The sequence shown here is derived from an EMBL/GenBank/DDBJ whole genome shotgun (WGS) entry which is preliminary data.</text>
</comment>
<evidence type="ECO:0000313" key="11">
    <source>
        <dbReference type="Proteomes" id="UP000254771"/>
    </source>
</evidence>
<keyword evidence="11" id="KW-1185">Reference proteome</keyword>
<dbReference type="Pfam" id="PF07559">
    <property type="entry name" value="FlgE_D2"/>
    <property type="match status" value="1"/>
</dbReference>
<dbReference type="InterPro" id="IPR037925">
    <property type="entry name" value="FlgE/F/G-like"/>
</dbReference>
<evidence type="ECO:0000259" key="6">
    <source>
        <dbReference type="Pfam" id="PF00460"/>
    </source>
</evidence>
<dbReference type="PROSITE" id="PS00588">
    <property type="entry name" value="FLAGELLA_BB_ROD"/>
    <property type="match status" value="1"/>
</dbReference>
<dbReference type="GO" id="GO:0009425">
    <property type="term" value="C:bacterial-type flagellum basal body"/>
    <property type="evidence" value="ECO:0007669"/>
    <property type="project" value="UniProtKB-SubCell"/>
</dbReference>
<dbReference type="Gene3D" id="2.60.98.20">
    <property type="entry name" value="Flagellar hook protein FlgE"/>
    <property type="match status" value="1"/>
</dbReference>
<dbReference type="PANTHER" id="PTHR30435:SF1">
    <property type="entry name" value="FLAGELLAR HOOK PROTEIN FLGE"/>
    <property type="match status" value="1"/>
</dbReference>
<dbReference type="GO" id="GO:0009424">
    <property type="term" value="C:bacterial-type flagellum hook"/>
    <property type="evidence" value="ECO:0007669"/>
    <property type="project" value="TreeGrafter"/>
</dbReference>
<comment type="similarity">
    <text evidence="2 5">Belongs to the flagella basal body rod proteins family.</text>
</comment>